<dbReference type="AlphaFoldDB" id="A0A8S4EUZ0"/>
<dbReference type="EMBL" id="CAJHNJ030000022">
    <property type="protein sequence ID" value="CAG9119269.1"/>
    <property type="molecule type" value="Genomic_DNA"/>
</dbReference>
<evidence type="ECO:0000313" key="2">
    <source>
        <dbReference type="EMBL" id="CAG9119269.1"/>
    </source>
</evidence>
<name>A0A8S4EUZ0_PLUXY</name>
<keyword evidence="3" id="KW-1185">Reference proteome</keyword>
<evidence type="ECO:0000256" key="1">
    <source>
        <dbReference type="SAM" id="MobiDB-lite"/>
    </source>
</evidence>
<feature type="region of interest" description="Disordered" evidence="1">
    <location>
        <begin position="45"/>
        <end position="87"/>
    </location>
</feature>
<dbReference type="Proteomes" id="UP000653454">
    <property type="component" value="Unassembled WGS sequence"/>
</dbReference>
<comment type="caution">
    <text evidence="2">The sequence shown here is derived from an EMBL/GenBank/DDBJ whole genome shotgun (WGS) entry which is preliminary data.</text>
</comment>
<reference evidence="2" key="1">
    <citation type="submission" date="2020-11" db="EMBL/GenBank/DDBJ databases">
        <authorList>
            <person name="Whiteford S."/>
        </authorList>
    </citation>
    <scope>NUCLEOTIDE SEQUENCE</scope>
</reference>
<accession>A0A8S4EUZ0</accession>
<protein>
    <submittedName>
        <fullName evidence="2">(diamondback moth) hypothetical protein</fullName>
    </submittedName>
</protein>
<sequence length="109" mass="11883">MLLRFAFVFTPYIFLLRHSGPATLHAPPPLGLAAPHNTQKKQRFFAPSERIRKKGGDSATSPRANEVTRATLADQSARGAGAGARTVPRPRFAPAFYLLLRDLARTTGV</sequence>
<evidence type="ECO:0000313" key="3">
    <source>
        <dbReference type="Proteomes" id="UP000653454"/>
    </source>
</evidence>
<gene>
    <name evidence="2" type="ORF">PLXY2_LOCUS6819</name>
</gene>
<organism evidence="2 3">
    <name type="scientific">Plutella xylostella</name>
    <name type="common">Diamondback moth</name>
    <name type="synonym">Plutella maculipennis</name>
    <dbReference type="NCBI Taxonomy" id="51655"/>
    <lineage>
        <taxon>Eukaryota</taxon>
        <taxon>Metazoa</taxon>
        <taxon>Ecdysozoa</taxon>
        <taxon>Arthropoda</taxon>
        <taxon>Hexapoda</taxon>
        <taxon>Insecta</taxon>
        <taxon>Pterygota</taxon>
        <taxon>Neoptera</taxon>
        <taxon>Endopterygota</taxon>
        <taxon>Lepidoptera</taxon>
        <taxon>Glossata</taxon>
        <taxon>Ditrysia</taxon>
        <taxon>Yponomeutoidea</taxon>
        <taxon>Plutellidae</taxon>
        <taxon>Plutella</taxon>
    </lineage>
</organism>
<proteinExistence type="predicted"/>